<reference evidence="5" key="1">
    <citation type="journal article" date="2010" name="Nat. Biotechnol.">
        <title>Draft genome sequence of the oilseed species Ricinus communis.</title>
        <authorList>
            <person name="Chan A.P."/>
            <person name="Crabtree J."/>
            <person name="Zhao Q."/>
            <person name="Lorenzi H."/>
            <person name="Orvis J."/>
            <person name="Puiu D."/>
            <person name="Melake-Berhan A."/>
            <person name="Jones K.M."/>
            <person name="Redman J."/>
            <person name="Chen G."/>
            <person name="Cahoon E.B."/>
            <person name="Gedil M."/>
            <person name="Stanke M."/>
            <person name="Haas B.J."/>
            <person name="Wortman J.R."/>
            <person name="Fraser-Liggett C.M."/>
            <person name="Ravel J."/>
            <person name="Rabinowicz P.D."/>
        </authorList>
    </citation>
    <scope>NUCLEOTIDE SEQUENCE [LARGE SCALE GENOMIC DNA]</scope>
    <source>
        <strain evidence="5">cv. Hale</strain>
    </source>
</reference>
<evidence type="ECO:0000313" key="4">
    <source>
        <dbReference type="EMBL" id="EEF24844.1"/>
    </source>
</evidence>
<feature type="domain" description="Type 4 fimbrial biogenesis protein PilX N-terminal" evidence="3">
    <location>
        <begin position="13"/>
        <end position="63"/>
    </location>
</feature>
<keyword evidence="2" id="KW-1133">Transmembrane helix</keyword>
<dbReference type="AlphaFoldDB" id="B9TH21"/>
<dbReference type="EMBL" id="EQ981140">
    <property type="protein sequence ID" value="EEF24844.1"/>
    <property type="molecule type" value="Genomic_DNA"/>
</dbReference>
<evidence type="ECO:0000256" key="1">
    <source>
        <dbReference type="SAM" id="MobiDB-lite"/>
    </source>
</evidence>
<keyword evidence="2" id="KW-0472">Membrane</keyword>
<accession>B9TH21</accession>
<proteinExistence type="predicted"/>
<keyword evidence="2" id="KW-0812">Transmembrane</keyword>
<feature type="region of interest" description="Disordered" evidence="1">
    <location>
        <begin position="123"/>
        <end position="152"/>
    </location>
</feature>
<keyword evidence="5" id="KW-1185">Reference proteome</keyword>
<dbReference type="InParanoid" id="B9TH21"/>
<evidence type="ECO:0000313" key="5">
    <source>
        <dbReference type="Proteomes" id="UP000008311"/>
    </source>
</evidence>
<sequence>MSVPRTIKKQGQRGMALVLVMLVLVAITSITLWMVKQSTLSEGMARNQMDQEAARQAAESALRDAERDIMAPTFATRSKASCSRGTDKLNPNDFSATCTMGLCVKDEASYGSTEWANASTSNPAVAEPWWPTSKGGLWNDDPDSKPGRSPVTSNNCQAFTGGVPLGTYTGVAALTGVAQQPEYLIEIFRRKHVRMNLDEKSVTST</sequence>
<dbReference type="Pfam" id="PF14341">
    <property type="entry name" value="PilX_N"/>
    <property type="match status" value="1"/>
</dbReference>
<gene>
    <name evidence="4" type="ORF">RCOM_1850640</name>
</gene>
<organism evidence="4 5">
    <name type="scientific">Ricinus communis</name>
    <name type="common">Castor bean</name>
    <dbReference type="NCBI Taxonomy" id="3988"/>
    <lineage>
        <taxon>Eukaryota</taxon>
        <taxon>Viridiplantae</taxon>
        <taxon>Streptophyta</taxon>
        <taxon>Embryophyta</taxon>
        <taxon>Tracheophyta</taxon>
        <taxon>Spermatophyta</taxon>
        <taxon>Magnoliopsida</taxon>
        <taxon>eudicotyledons</taxon>
        <taxon>Gunneridae</taxon>
        <taxon>Pentapetalae</taxon>
        <taxon>rosids</taxon>
        <taxon>fabids</taxon>
        <taxon>Malpighiales</taxon>
        <taxon>Euphorbiaceae</taxon>
        <taxon>Acalyphoideae</taxon>
        <taxon>Acalypheae</taxon>
        <taxon>Ricinus</taxon>
    </lineage>
</organism>
<dbReference type="InterPro" id="IPR025746">
    <property type="entry name" value="PilX_N_dom"/>
</dbReference>
<protein>
    <recommendedName>
        <fullName evidence="3">Type 4 fimbrial biogenesis protein PilX N-terminal domain-containing protein</fullName>
    </recommendedName>
</protein>
<evidence type="ECO:0000259" key="3">
    <source>
        <dbReference type="Pfam" id="PF14341"/>
    </source>
</evidence>
<feature type="non-terminal residue" evidence="4">
    <location>
        <position position="205"/>
    </location>
</feature>
<evidence type="ECO:0000256" key="2">
    <source>
        <dbReference type="SAM" id="Phobius"/>
    </source>
</evidence>
<dbReference type="Proteomes" id="UP000008311">
    <property type="component" value="Unassembled WGS sequence"/>
</dbReference>
<feature type="transmembrane region" description="Helical" evidence="2">
    <location>
        <begin position="15"/>
        <end position="35"/>
    </location>
</feature>
<name>B9TH21_RICCO</name>